<dbReference type="InterPro" id="IPR043128">
    <property type="entry name" value="Rev_trsase/Diguanyl_cyclase"/>
</dbReference>
<dbReference type="InterPro" id="IPR035919">
    <property type="entry name" value="EAL_sf"/>
</dbReference>
<dbReference type="EMBL" id="FMYW01000009">
    <property type="protein sequence ID" value="SDC54493.1"/>
    <property type="molecule type" value="Genomic_DNA"/>
</dbReference>
<dbReference type="CDD" id="cd01948">
    <property type="entry name" value="EAL"/>
    <property type="match status" value="1"/>
</dbReference>
<dbReference type="PANTHER" id="PTHR33121:SF79">
    <property type="entry name" value="CYCLIC DI-GMP PHOSPHODIESTERASE PDED-RELATED"/>
    <property type="match status" value="1"/>
</dbReference>
<protein>
    <submittedName>
        <fullName evidence="2">EAL domain, c-di-GMP-specific phosphodiesterase class I (Or its enzymatically inactive variant)</fullName>
    </submittedName>
</protein>
<dbReference type="AlphaFoldDB" id="A0A1G6MG49"/>
<dbReference type="Gene3D" id="3.30.450.20">
    <property type="entry name" value="PAS domain"/>
    <property type="match status" value="1"/>
</dbReference>
<evidence type="ECO:0000313" key="2">
    <source>
        <dbReference type="EMBL" id="SDC54493.1"/>
    </source>
</evidence>
<sequence>MAGYKYSKSAQQVLERSVIPFVVFQRLADRIVPLVISAGFCDLFAHTREEAFALLSHDMYVNVHPDDKDRLLAEVNRFISKGGSLNIVFRLKTEKRKDDMIVHLQGERLIAEDGTRLTIVWFTSEGFYSAKNVDHNGLARSFNALLREETMIRKSSYDGLTGLPNMANFFKLADAARSRKKAFIYCDFCGLTGFNRKNGYAEGDKLIQAFAELLVAYFGKESCCRIAQDNFAVYTDEDGLEAKLEKLFEEWHSLNDGKSLPVRAGIYVDDNPQLEIGVACDRAKMACNVHRNSYVSVYEYFTENLQEKDAVRQYILDNLDRAMQEKWIKAYLQPIVRAVNEKVCDVEALARWVDPENGVLSPASFIPVLEDAGLIYKLDLYMLDRVLEIIKLQIDAGFNVIPHSINLSRSDFDACDIVEEIRKRVDASGVDRNKITIEITESVLGNDLVFMKEQVERFRKLGFPVWMDDFGSGYSSMDVLQSIHFDLIKFDMSFMKKYDEGGNAKVILTELMRMATSLGVDTVCEGVETASQVRFLQEIGCSKLQGYYYSKPISLQTLLEIDQKNALIENENPKESDYYESIGRVNLFDLGVIASGDDNALQRSFNTVPIAVLEINGDKARYLRSNRSYQLFTKRFFNYDISNDPFDLKNPEGAKWSNYLSEVKRCCKSGNSIFFDGKASDGFVFHFFARRLHVNPVTGATAVAMAVLSVSEPDENTTYADIAQSLAADYYNLFVIDLDSDEYTEYSSRIGVEELSIVRRGKDFFASAKRDTMTRIYEEDRAPFLALFTKENVLRDLDRQGVFTTTYRLIDTGTPMYVNMKITRLRGGNRLILGVSIIDAHMKQMEEDKKLRQERISLGRIAALSPDYIVLYTIDPVTGHYIQYNPSKEFETFGLAEQGDDFFGDVVRDAPKAIAPDDIERHLRVFTKENMLREIREHGIFIHKYRLLLGGKIVSAGLKAKLIRESDGEKIILGVTIEEG</sequence>
<dbReference type="InterPro" id="IPR001633">
    <property type="entry name" value="EAL_dom"/>
</dbReference>
<reference evidence="3" key="1">
    <citation type="submission" date="2016-10" db="EMBL/GenBank/DDBJ databases">
        <authorList>
            <person name="Varghese N."/>
            <person name="Submissions S."/>
        </authorList>
    </citation>
    <scope>NUCLEOTIDE SEQUENCE [LARGE SCALE GENOMIC DNA]</scope>
    <source>
        <strain evidence="3">DSM 11005</strain>
    </source>
</reference>
<organism evidence="2 3">
    <name type="scientific">Succiniclasticum ruminis</name>
    <dbReference type="NCBI Taxonomy" id="40841"/>
    <lineage>
        <taxon>Bacteria</taxon>
        <taxon>Bacillati</taxon>
        <taxon>Bacillota</taxon>
        <taxon>Negativicutes</taxon>
        <taxon>Acidaminococcales</taxon>
        <taxon>Acidaminococcaceae</taxon>
        <taxon>Succiniclasticum</taxon>
    </lineage>
</organism>
<dbReference type="InterPro" id="IPR050706">
    <property type="entry name" value="Cyclic-di-GMP_PDE-like"/>
</dbReference>
<dbReference type="Pfam" id="PF00563">
    <property type="entry name" value="EAL"/>
    <property type="match status" value="1"/>
</dbReference>
<dbReference type="SMART" id="SM00267">
    <property type="entry name" value="GGDEF"/>
    <property type="match status" value="1"/>
</dbReference>
<dbReference type="SUPFAM" id="SSF55073">
    <property type="entry name" value="Nucleotide cyclase"/>
    <property type="match status" value="1"/>
</dbReference>
<dbReference type="PANTHER" id="PTHR33121">
    <property type="entry name" value="CYCLIC DI-GMP PHOSPHODIESTERASE PDEF"/>
    <property type="match status" value="1"/>
</dbReference>
<evidence type="ECO:0000313" key="3">
    <source>
        <dbReference type="Proteomes" id="UP000198943"/>
    </source>
</evidence>
<feature type="domain" description="EAL" evidence="1">
    <location>
        <begin position="312"/>
        <end position="566"/>
    </location>
</feature>
<dbReference type="OrthoDB" id="9805474at2"/>
<dbReference type="Proteomes" id="UP000198943">
    <property type="component" value="Unassembled WGS sequence"/>
</dbReference>
<name>A0A1G6MG49_9FIRM</name>
<dbReference type="GO" id="GO:0071111">
    <property type="term" value="F:cyclic-guanylate-specific phosphodiesterase activity"/>
    <property type="evidence" value="ECO:0007669"/>
    <property type="project" value="InterPro"/>
</dbReference>
<gene>
    <name evidence="2" type="ORF">SAMN04487864_109112</name>
</gene>
<dbReference type="Gene3D" id="3.30.70.270">
    <property type="match status" value="1"/>
</dbReference>
<dbReference type="RefSeq" id="WP_093730589.1">
    <property type="nucleotide sequence ID" value="NZ_FMYW01000009.1"/>
</dbReference>
<dbReference type="PROSITE" id="PS50883">
    <property type="entry name" value="EAL"/>
    <property type="match status" value="1"/>
</dbReference>
<dbReference type="InterPro" id="IPR029787">
    <property type="entry name" value="Nucleotide_cyclase"/>
</dbReference>
<dbReference type="Gene3D" id="3.20.20.450">
    <property type="entry name" value="EAL domain"/>
    <property type="match status" value="1"/>
</dbReference>
<dbReference type="InterPro" id="IPR000160">
    <property type="entry name" value="GGDEF_dom"/>
</dbReference>
<accession>A0A1G6MG49</accession>
<keyword evidence="3" id="KW-1185">Reference proteome</keyword>
<evidence type="ECO:0000259" key="1">
    <source>
        <dbReference type="PROSITE" id="PS50883"/>
    </source>
</evidence>
<dbReference type="SMART" id="SM00052">
    <property type="entry name" value="EAL"/>
    <property type="match status" value="1"/>
</dbReference>
<proteinExistence type="predicted"/>
<dbReference type="Pfam" id="PF00990">
    <property type="entry name" value="GGDEF"/>
    <property type="match status" value="1"/>
</dbReference>
<dbReference type="SUPFAM" id="SSF141868">
    <property type="entry name" value="EAL domain-like"/>
    <property type="match status" value="1"/>
</dbReference>